<dbReference type="Pfam" id="PF11011">
    <property type="entry name" value="DUF2849"/>
    <property type="match status" value="1"/>
</dbReference>
<dbReference type="Proteomes" id="UP000240527">
    <property type="component" value="Chromosome"/>
</dbReference>
<sequence>MKAITANRLIDGEVVFWKSGQWVDRFGDAQLFDDHHAADVEAAVATGKGQPTVVVDVYPIDLVQSEGRWVPLSYRERIRALGPSNEPTHGKQAEGGDVIEALRHAAGAARSTGRVDLIRRK</sequence>
<keyword evidence="2" id="KW-1185">Reference proteome</keyword>
<dbReference type="InterPro" id="IPR021270">
    <property type="entry name" value="DUF2849"/>
</dbReference>
<reference evidence="1 2" key="1">
    <citation type="journal article" date="2015" name="Biotechnol. Bioeng.">
        <title>Genome sequence and phenotypic characterization of Caulobacter segnis.</title>
        <authorList>
            <person name="Patel S."/>
            <person name="Fletcher B."/>
            <person name="Scott D.C."/>
            <person name="Ely B."/>
        </authorList>
    </citation>
    <scope>NUCLEOTIDE SEQUENCE [LARGE SCALE GENOMIC DNA]</scope>
    <source>
        <strain evidence="1 2">TK0059</strain>
    </source>
</reference>
<dbReference type="EMBL" id="CP027850">
    <property type="protein sequence ID" value="AVQ01518.1"/>
    <property type="molecule type" value="Genomic_DNA"/>
</dbReference>
<evidence type="ECO:0000313" key="2">
    <source>
        <dbReference type="Proteomes" id="UP000240527"/>
    </source>
</evidence>
<dbReference type="RefSeq" id="WP_013078412.1">
    <property type="nucleotide sequence ID" value="NZ_CP027850.1"/>
</dbReference>
<gene>
    <name evidence="1" type="ORF">B7G68_06405</name>
</gene>
<proteinExistence type="predicted"/>
<name>A0ABM6TEG2_9CAUL</name>
<organism evidence="1 2">
    <name type="scientific">Caulobacter segnis</name>
    <dbReference type="NCBI Taxonomy" id="88688"/>
    <lineage>
        <taxon>Bacteria</taxon>
        <taxon>Pseudomonadati</taxon>
        <taxon>Pseudomonadota</taxon>
        <taxon>Alphaproteobacteria</taxon>
        <taxon>Caulobacterales</taxon>
        <taxon>Caulobacteraceae</taxon>
        <taxon>Caulobacter</taxon>
    </lineage>
</organism>
<protein>
    <submittedName>
        <fullName evidence="1">DUF2849 domain-containing protein</fullName>
    </submittedName>
</protein>
<evidence type="ECO:0000313" key="1">
    <source>
        <dbReference type="EMBL" id="AVQ01518.1"/>
    </source>
</evidence>
<accession>A0ABM6TEG2</accession>